<feature type="coiled-coil region" evidence="1">
    <location>
        <begin position="268"/>
        <end position="299"/>
    </location>
</feature>
<feature type="transmembrane region" description="Helical" evidence="3">
    <location>
        <begin position="30"/>
        <end position="57"/>
    </location>
</feature>
<feature type="transmembrane region" description="Helical" evidence="3">
    <location>
        <begin position="77"/>
        <end position="97"/>
    </location>
</feature>
<feature type="compositionally biased region" description="Low complexity" evidence="2">
    <location>
        <begin position="199"/>
        <end position="220"/>
    </location>
</feature>
<dbReference type="Proteomes" id="UP000214720">
    <property type="component" value="Unassembled WGS sequence"/>
</dbReference>
<evidence type="ECO:0000256" key="1">
    <source>
        <dbReference type="SAM" id="Coils"/>
    </source>
</evidence>
<dbReference type="AlphaFoldDB" id="A0A226X1D8"/>
<name>A0A226X1D8_CABSO</name>
<proteinExistence type="predicted"/>
<accession>A0A226X1D8</accession>
<evidence type="ECO:0000256" key="2">
    <source>
        <dbReference type="SAM" id="MobiDB-lite"/>
    </source>
</evidence>
<reference evidence="5" key="1">
    <citation type="submission" date="2017-01" db="EMBL/GenBank/DDBJ databases">
        <title>Genome Analysis of Deinococcus marmoris KOPRI26562.</title>
        <authorList>
            <person name="Kim J.H."/>
            <person name="Oh H.-M."/>
        </authorList>
    </citation>
    <scope>NUCLEOTIDE SEQUENCE [LARGE SCALE GENOMIC DNA]</scope>
    <source>
        <strain evidence="5">PAMC 26633</strain>
    </source>
</reference>
<feature type="transmembrane region" description="Helical" evidence="3">
    <location>
        <begin position="109"/>
        <end position="127"/>
    </location>
</feature>
<evidence type="ECO:0000313" key="4">
    <source>
        <dbReference type="EMBL" id="OXC77173.1"/>
    </source>
</evidence>
<dbReference type="RefSeq" id="WP_256982988.1">
    <property type="nucleotide sequence ID" value="NZ_MTHB01000110.1"/>
</dbReference>
<keyword evidence="3" id="KW-0472">Membrane</keyword>
<evidence type="ECO:0000256" key="3">
    <source>
        <dbReference type="SAM" id="Phobius"/>
    </source>
</evidence>
<sequence length="337" mass="34828">MNTPYPSNRSSDIDRAEHVERVSFRLPWSISWGAVIAGFFLALVVYLFLTVLGTAIGASAVDPIGDKNPLSGAGTGVGIWLAVTTLISIFVGAFVSGRTAPRQGVLHGLLTWSVVTVATTWLLASFASSVTGAAANVVGGGLSMVGRGVAAAAPDLASGVKGQLQQSGIDFNWTSLQDQLNGLLRDSGKTALQPSQLKATAQSAASDATQTAQQAGTTPQNGSDDLSQWFARVKAKAQPALDSADKDALVNIVAARTGKSHEQAQSIVDNYAQTYDAALAKYQQLKTQAEQQAREAAASAARGVSKAAWGSVLILLVGAVVASVAGWLGLRSRPAVL</sequence>
<keyword evidence="3" id="KW-1133">Transmembrane helix</keyword>
<dbReference type="EMBL" id="MTHB01000110">
    <property type="protein sequence ID" value="OXC77173.1"/>
    <property type="molecule type" value="Genomic_DNA"/>
</dbReference>
<protein>
    <recommendedName>
        <fullName evidence="6">Membrane protein, TIGR04086 family</fullName>
    </recommendedName>
</protein>
<gene>
    <name evidence="4" type="ORF">BSU04_19350</name>
</gene>
<evidence type="ECO:0008006" key="6">
    <source>
        <dbReference type="Google" id="ProtNLM"/>
    </source>
</evidence>
<organism evidence="4 5">
    <name type="scientific">Caballeronia sordidicola</name>
    <name type="common">Burkholderia sordidicola</name>
    <dbReference type="NCBI Taxonomy" id="196367"/>
    <lineage>
        <taxon>Bacteria</taxon>
        <taxon>Pseudomonadati</taxon>
        <taxon>Pseudomonadota</taxon>
        <taxon>Betaproteobacteria</taxon>
        <taxon>Burkholderiales</taxon>
        <taxon>Burkholderiaceae</taxon>
        <taxon>Caballeronia</taxon>
    </lineage>
</organism>
<keyword evidence="1" id="KW-0175">Coiled coil</keyword>
<feature type="region of interest" description="Disordered" evidence="2">
    <location>
        <begin position="195"/>
        <end position="225"/>
    </location>
</feature>
<keyword evidence="3" id="KW-0812">Transmembrane</keyword>
<evidence type="ECO:0000313" key="5">
    <source>
        <dbReference type="Proteomes" id="UP000214720"/>
    </source>
</evidence>
<comment type="caution">
    <text evidence="4">The sequence shown here is derived from an EMBL/GenBank/DDBJ whole genome shotgun (WGS) entry which is preliminary data.</text>
</comment>
<feature type="transmembrane region" description="Helical" evidence="3">
    <location>
        <begin position="308"/>
        <end position="330"/>
    </location>
</feature>